<dbReference type="EMBL" id="RKHQ01000002">
    <property type="protein sequence ID" value="ROR93208.1"/>
    <property type="molecule type" value="Genomic_DNA"/>
</dbReference>
<evidence type="ECO:0000256" key="2">
    <source>
        <dbReference type="SAM" id="Phobius"/>
    </source>
</evidence>
<evidence type="ECO:0000313" key="4">
    <source>
        <dbReference type="EMBL" id="ROR93208.1"/>
    </source>
</evidence>
<evidence type="ECO:0000313" key="5">
    <source>
        <dbReference type="Proteomes" id="UP000275356"/>
    </source>
</evidence>
<evidence type="ECO:0000259" key="3">
    <source>
        <dbReference type="Pfam" id="PF00149"/>
    </source>
</evidence>
<accession>A0A3N2D0M6</accession>
<comment type="caution">
    <text evidence="4">The sequence shown here is derived from an EMBL/GenBank/DDBJ whole genome shotgun (WGS) entry which is preliminary data.</text>
</comment>
<proteinExistence type="predicted"/>
<dbReference type="InterPro" id="IPR029052">
    <property type="entry name" value="Metallo-depent_PP-like"/>
</dbReference>
<protein>
    <submittedName>
        <fullName evidence="4">Calcineurin-like phosphoesterase family protein</fullName>
    </submittedName>
</protein>
<name>A0A3N2D0M6_9MICO</name>
<feature type="region of interest" description="Disordered" evidence="1">
    <location>
        <begin position="453"/>
        <end position="502"/>
    </location>
</feature>
<feature type="domain" description="Calcineurin-like phosphoesterase" evidence="3">
    <location>
        <begin position="319"/>
        <end position="395"/>
    </location>
</feature>
<sequence length="630" mass="65106">MWVRRTVRQLTIVGCTGVIALLLGVFTASATTSLGPHEARIATNVSHVIRVDLGPLGSLEIPSPAPWPLGVQVDVGEIPATLTEVENPLQSLSGDVAAYAAFFADPRAGIEDAALALVNDAARRTVLVWSLLLVAVAIGQLAAGGLLRREVREKLRRAGVAPLAATTALAVLAVPLSAALTARPETGRPSAVLSELGGPLAEARVSGQVAALLDSYGERALEELRKNDEFYAELATNVRAAYAEDAEPLAPRRPLAPVVPEPAASETPTPDATESPTADVSPTEDATETPTEDASPTSSPSPSPSPSPTRDLLPPDPVTLLVISDNHCNMGMGPVFGELARQSQADVILNAGDSTLGGSSVESICIDQIAKGLPADVPVVVADGNHDSSETSAQEAKVGWRVLDGGVIEVEGLTIVGNVDSRLTSVTLGNREYATRGEAAQVVTDAACAAVGRTAASPEASRDATPDASPSGRDDATGDAGRAADGNDNDDAADADAADDDAADGDDVVDILLLHDPYTGARVMQSGCVGLEISGHLHRRVGPTQQGLGVVYLSASSGGAKEGSVPIGPLQADAYVTVISYDRANHVPLALREITLGRDRQVTLGEWEAFPVRPTEPVTADLSVEAWPNR</sequence>
<dbReference type="AlphaFoldDB" id="A0A3N2D0M6"/>
<keyword evidence="5" id="KW-1185">Reference proteome</keyword>
<dbReference type="InterPro" id="IPR004843">
    <property type="entry name" value="Calcineurin-like_PHP"/>
</dbReference>
<dbReference type="Gene3D" id="3.60.21.10">
    <property type="match status" value="1"/>
</dbReference>
<feature type="region of interest" description="Disordered" evidence="1">
    <location>
        <begin position="249"/>
        <end position="317"/>
    </location>
</feature>
<feature type="compositionally biased region" description="Low complexity" evidence="1">
    <location>
        <begin position="249"/>
        <end position="264"/>
    </location>
</feature>
<dbReference type="Pfam" id="PF00149">
    <property type="entry name" value="Metallophos"/>
    <property type="match status" value="1"/>
</dbReference>
<reference evidence="4 5" key="1">
    <citation type="submission" date="2018-11" db="EMBL/GenBank/DDBJ databases">
        <title>Sequencing the genomes of 1000 actinobacteria strains.</title>
        <authorList>
            <person name="Klenk H.-P."/>
        </authorList>
    </citation>
    <scope>NUCLEOTIDE SEQUENCE [LARGE SCALE GENOMIC DNA]</scope>
    <source>
        <strain evidence="4 5">DSM 13521</strain>
    </source>
</reference>
<dbReference type="Proteomes" id="UP000275356">
    <property type="component" value="Unassembled WGS sequence"/>
</dbReference>
<feature type="compositionally biased region" description="Low complexity" evidence="1">
    <location>
        <begin position="308"/>
        <end position="317"/>
    </location>
</feature>
<organism evidence="4 5">
    <name type="scientific">Salana multivorans</name>
    <dbReference type="NCBI Taxonomy" id="120377"/>
    <lineage>
        <taxon>Bacteria</taxon>
        <taxon>Bacillati</taxon>
        <taxon>Actinomycetota</taxon>
        <taxon>Actinomycetes</taxon>
        <taxon>Micrococcales</taxon>
        <taxon>Beutenbergiaceae</taxon>
        <taxon>Salana</taxon>
    </lineage>
</organism>
<evidence type="ECO:0000256" key="1">
    <source>
        <dbReference type="SAM" id="MobiDB-lite"/>
    </source>
</evidence>
<dbReference type="SUPFAM" id="SSF56300">
    <property type="entry name" value="Metallo-dependent phosphatases"/>
    <property type="match status" value="1"/>
</dbReference>
<feature type="transmembrane region" description="Helical" evidence="2">
    <location>
        <begin position="159"/>
        <end position="180"/>
    </location>
</feature>
<gene>
    <name evidence="4" type="ORF">EDD28_2616</name>
</gene>
<feature type="transmembrane region" description="Helical" evidence="2">
    <location>
        <begin position="126"/>
        <end position="147"/>
    </location>
</feature>
<feature type="compositionally biased region" description="Acidic residues" evidence="1">
    <location>
        <begin position="487"/>
        <end position="502"/>
    </location>
</feature>
<keyword evidence="2" id="KW-0812">Transmembrane</keyword>
<feature type="compositionally biased region" description="Polar residues" evidence="1">
    <location>
        <begin position="266"/>
        <end position="280"/>
    </location>
</feature>
<dbReference type="GO" id="GO:0016787">
    <property type="term" value="F:hydrolase activity"/>
    <property type="evidence" value="ECO:0007669"/>
    <property type="project" value="InterPro"/>
</dbReference>
<keyword evidence="2" id="KW-1133">Transmembrane helix</keyword>
<keyword evidence="2" id="KW-0472">Membrane</keyword>
<dbReference type="CDD" id="cd00838">
    <property type="entry name" value="MPP_superfamily"/>
    <property type="match status" value="1"/>
</dbReference>